<evidence type="ECO:0000313" key="3">
    <source>
        <dbReference type="Proteomes" id="UP000646365"/>
    </source>
</evidence>
<proteinExistence type="predicted"/>
<dbReference type="AlphaFoldDB" id="A0A8J3E350"/>
<evidence type="ECO:0000313" key="2">
    <source>
        <dbReference type="EMBL" id="GGF15693.1"/>
    </source>
</evidence>
<name>A0A8J3E350_9PROT</name>
<organism evidence="2 3">
    <name type="scientific">Aliidongia dinghuensis</name>
    <dbReference type="NCBI Taxonomy" id="1867774"/>
    <lineage>
        <taxon>Bacteria</taxon>
        <taxon>Pseudomonadati</taxon>
        <taxon>Pseudomonadota</taxon>
        <taxon>Alphaproteobacteria</taxon>
        <taxon>Rhodospirillales</taxon>
        <taxon>Dongiaceae</taxon>
        <taxon>Aliidongia</taxon>
    </lineage>
</organism>
<dbReference type="EMBL" id="BMJQ01000005">
    <property type="protein sequence ID" value="GGF15693.1"/>
    <property type="molecule type" value="Genomic_DNA"/>
</dbReference>
<evidence type="ECO:0000256" key="1">
    <source>
        <dbReference type="SAM" id="Phobius"/>
    </source>
</evidence>
<reference evidence="2" key="2">
    <citation type="submission" date="2020-09" db="EMBL/GenBank/DDBJ databases">
        <authorList>
            <person name="Sun Q."/>
            <person name="Zhou Y."/>
        </authorList>
    </citation>
    <scope>NUCLEOTIDE SEQUENCE</scope>
    <source>
        <strain evidence="2">CGMCC 1.15725</strain>
    </source>
</reference>
<comment type="caution">
    <text evidence="2">The sequence shown here is derived from an EMBL/GenBank/DDBJ whole genome shotgun (WGS) entry which is preliminary data.</text>
</comment>
<keyword evidence="1" id="KW-0472">Membrane</keyword>
<reference evidence="2" key="1">
    <citation type="journal article" date="2014" name="Int. J. Syst. Evol. Microbiol.">
        <title>Complete genome sequence of Corynebacterium casei LMG S-19264T (=DSM 44701T), isolated from a smear-ripened cheese.</title>
        <authorList>
            <consortium name="US DOE Joint Genome Institute (JGI-PGF)"/>
            <person name="Walter F."/>
            <person name="Albersmeier A."/>
            <person name="Kalinowski J."/>
            <person name="Ruckert C."/>
        </authorList>
    </citation>
    <scope>NUCLEOTIDE SEQUENCE</scope>
    <source>
        <strain evidence="2">CGMCC 1.15725</strain>
    </source>
</reference>
<sequence length="261" mass="27997">MTTGRPITEEDLHAYVDRRLDAARQAEVEDYLARHPAEAERIAGYGAQREALRAALASHAEEPIPPELSLARLIEARRHPTARPWRSSWQSMAAAIALLVVGGVGGWLLPHSPDRTAAGIASLAAEAADSYTVYAADHIRPVELKAADRGELVHWVSERLQHPVAVPDLAASGYRFMGGRLVPTPHGPAALFLYDDDHGTRLALLARPMAIDRNAPLAAHSEGPIRGFAWSKAGLGYSLVAGSGGPDLAPLATEARRQTES</sequence>
<accession>A0A8J3E350</accession>
<keyword evidence="3" id="KW-1185">Reference proteome</keyword>
<gene>
    <name evidence="2" type="ORF">GCM10011611_21860</name>
</gene>
<dbReference type="Proteomes" id="UP000646365">
    <property type="component" value="Unassembled WGS sequence"/>
</dbReference>
<feature type="transmembrane region" description="Helical" evidence="1">
    <location>
        <begin position="87"/>
        <end position="109"/>
    </location>
</feature>
<evidence type="ECO:0008006" key="4">
    <source>
        <dbReference type="Google" id="ProtNLM"/>
    </source>
</evidence>
<dbReference type="RefSeq" id="WP_189045554.1">
    <property type="nucleotide sequence ID" value="NZ_BMJQ01000005.1"/>
</dbReference>
<protein>
    <recommendedName>
        <fullName evidence="4">Anti-sigma factor</fullName>
    </recommendedName>
</protein>
<keyword evidence="1" id="KW-0812">Transmembrane</keyword>
<keyword evidence="1" id="KW-1133">Transmembrane helix</keyword>